<dbReference type="InParanoid" id="F8PJT5"/>
<name>F8PJT5_SERL3</name>
<feature type="region of interest" description="Disordered" evidence="1">
    <location>
        <begin position="187"/>
        <end position="223"/>
    </location>
</feature>
<evidence type="ECO:0000313" key="3">
    <source>
        <dbReference type="Proteomes" id="UP000008063"/>
    </source>
</evidence>
<accession>F8PJT5</accession>
<feature type="compositionally biased region" description="Basic and acidic residues" evidence="1">
    <location>
        <begin position="94"/>
        <end position="106"/>
    </location>
</feature>
<dbReference type="AlphaFoldDB" id="F8PJT5"/>
<dbReference type="EMBL" id="GL945475">
    <property type="protein sequence ID" value="EGO03495.1"/>
    <property type="molecule type" value="Genomic_DNA"/>
</dbReference>
<protein>
    <submittedName>
        <fullName evidence="2">Uncharacterized protein</fullName>
    </submittedName>
</protein>
<organism evidence="3">
    <name type="scientific">Serpula lacrymans var. lacrymans (strain S7.3)</name>
    <name type="common">Dry rot fungus</name>
    <dbReference type="NCBI Taxonomy" id="936435"/>
    <lineage>
        <taxon>Eukaryota</taxon>
        <taxon>Fungi</taxon>
        <taxon>Dikarya</taxon>
        <taxon>Basidiomycota</taxon>
        <taxon>Agaricomycotina</taxon>
        <taxon>Agaricomycetes</taxon>
        <taxon>Agaricomycetidae</taxon>
        <taxon>Boletales</taxon>
        <taxon>Coniophorineae</taxon>
        <taxon>Serpulaceae</taxon>
        <taxon>Serpula</taxon>
    </lineage>
</organism>
<feature type="compositionally biased region" description="Low complexity" evidence="1">
    <location>
        <begin position="61"/>
        <end position="73"/>
    </location>
</feature>
<feature type="region of interest" description="Disordered" evidence="1">
    <location>
        <begin position="1"/>
        <end position="29"/>
    </location>
</feature>
<dbReference type="OrthoDB" id="3255922at2759"/>
<feature type="compositionally biased region" description="Polar residues" evidence="1">
    <location>
        <begin position="299"/>
        <end position="308"/>
    </location>
</feature>
<reference evidence="3" key="1">
    <citation type="journal article" date="2011" name="Science">
        <title>The plant cell wall-decomposing machinery underlies the functional diversity of forest fungi.</title>
        <authorList>
            <person name="Eastwood D.C."/>
            <person name="Floudas D."/>
            <person name="Binder M."/>
            <person name="Majcherczyk A."/>
            <person name="Schneider P."/>
            <person name="Aerts A."/>
            <person name="Asiegbu F.O."/>
            <person name="Baker S.E."/>
            <person name="Barry K."/>
            <person name="Bendiksby M."/>
            <person name="Blumentritt M."/>
            <person name="Coutinho P.M."/>
            <person name="Cullen D."/>
            <person name="de Vries R.P."/>
            <person name="Gathman A."/>
            <person name="Goodell B."/>
            <person name="Henrissat B."/>
            <person name="Ihrmark K."/>
            <person name="Kauserud H."/>
            <person name="Kohler A."/>
            <person name="LaButti K."/>
            <person name="Lapidus A."/>
            <person name="Lavin J.L."/>
            <person name="Lee Y.-H."/>
            <person name="Lindquist E."/>
            <person name="Lilly W."/>
            <person name="Lucas S."/>
            <person name="Morin E."/>
            <person name="Murat C."/>
            <person name="Oguiza J.A."/>
            <person name="Park J."/>
            <person name="Pisabarro A.G."/>
            <person name="Riley R."/>
            <person name="Rosling A."/>
            <person name="Salamov A."/>
            <person name="Schmidt O."/>
            <person name="Schmutz J."/>
            <person name="Skrede I."/>
            <person name="Stenlid J."/>
            <person name="Wiebenga A."/>
            <person name="Xie X."/>
            <person name="Kuees U."/>
            <person name="Hibbett D.S."/>
            <person name="Hoffmeister D."/>
            <person name="Hoegberg N."/>
            <person name="Martin F."/>
            <person name="Grigoriev I.V."/>
            <person name="Watkinson S.C."/>
        </authorList>
    </citation>
    <scope>NUCLEOTIDE SEQUENCE [LARGE SCALE GENOMIC DNA]</scope>
    <source>
        <strain evidence="3">strain S7.3</strain>
    </source>
</reference>
<feature type="region of interest" description="Disordered" evidence="1">
    <location>
        <begin position="486"/>
        <end position="506"/>
    </location>
</feature>
<feature type="compositionally biased region" description="Low complexity" evidence="1">
    <location>
        <begin position="196"/>
        <end position="208"/>
    </location>
</feature>
<feature type="compositionally biased region" description="Polar residues" evidence="1">
    <location>
        <begin position="209"/>
        <end position="222"/>
    </location>
</feature>
<evidence type="ECO:0000256" key="1">
    <source>
        <dbReference type="SAM" id="MobiDB-lite"/>
    </source>
</evidence>
<feature type="region of interest" description="Disordered" evidence="1">
    <location>
        <begin position="264"/>
        <end position="401"/>
    </location>
</feature>
<dbReference type="STRING" id="936435.F8PJT5"/>
<gene>
    <name evidence="2" type="ORF">SERLA73DRAFT_69362</name>
</gene>
<sequence>MFSSSNNPVILYPQRLARSGSSKEPKGVPVRTFKVPALTINPHATTKVDLDYRPMSRAGSKSDPVSRSDSVSRQAAHPPRSDTTMKLIVANSKEVSHAPTDRRSYDKPSGSSRHFAIYPTAVPDTYVYERSVSSKSDFYSTSDIMSDDTDSIDEPIFLPLFSHNSSSSSSSTEALPDTALLEYPTEQVVAERSRSSSRSPSPPTQRSSAANTHPRNHSQTPVNDARVVLLTSKADYASSRPLPTPPIPFNHYNDSAAPAGERVTLSDGTTYVRPRLPSSGLGDRPSGLAPTQRHRERQTSISQQNSIQPGRRSSPEAGTIPSQKRQTPVSRDTSLGIPPPPGLGNVELPEDTHALSDSPEPYQSRFSDPHVAVMPQRRNSDGDQSRVLLPKPVRSNTAPPTRSVRWNDNLICPSPIHACQRRKGWFNRRGDQLWTNDGAYKPPAPGQEYPIDLDGYPEPPEGWQNEEGVRIDIRHRLIPKVPLRSALKRPRPQEQIAGYITGSDNP</sequence>
<dbReference type="OMA" id="DMYIYER"/>
<dbReference type="eggNOG" id="ENOG502T19U">
    <property type="taxonomic scope" value="Eukaryota"/>
</dbReference>
<dbReference type="Proteomes" id="UP000008063">
    <property type="component" value="Unassembled WGS sequence"/>
</dbReference>
<dbReference type="HOGENOM" id="CLU_052851_0_0_1"/>
<keyword evidence="3" id="KW-1185">Reference proteome</keyword>
<feature type="compositionally biased region" description="Polar residues" evidence="1">
    <location>
        <begin position="320"/>
        <end position="333"/>
    </location>
</feature>
<evidence type="ECO:0000313" key="2">
    <source>
        <dbReference type="EMBL" id="EGO03495.1"/>
    </source>
</evidence>
<feature type="region of interest" description="Disordered" evidence="1">
    <location>
        <begin position="44"/>
        <end position="115"/>
    </location>
</feature>
<proteinExistence type="predicted"/>